<organism evidence="13 14">
    <name type="scientific">Caproicibacterium amylolyticum</name>
    <dbReference type="NCBI Taxonomy" id="2766537"/>
    <lineage>
        <taxon>Bacteria</taxon>
        <taxon>Bacillati</taxon>
        <taxon>Bacillota</taxon>
        <taxon>Clostridia</taxon>
        <taxon>Eubacteriales</taxon>
        <taxon>Oscillospiraceae</taxon>
        <taxon>Caproicibacterium</taxon>
    </lineage>
</organism>
<feature type="binding site" evidence="9">
    <location>
        <position position="218"/>
    </location>
    <ligand>
        <name>Mn(2+)</name>
        <dbReference type="ChEBI" id="CHEBI:29035"/>
    </ligand>
</feature>
<sequence>MKKCISLLGSTGSIGTQTLEVVRSLGLHVCALAAHSNIELLEKQIREFHPQIAVAYKEAAAVELKKRVADTDTKVLCGMDGLCTAACIPDADVILNAVVGMVGLRPTLAAIEANKDIALANKETLVAGGALVMDALQNHKGHLVPVDSEHSAIFQCLQGTPSKSLKKIILTASGGPFFRKSRAELADIEPEQALKHPNWNMGAKVTIDSATLMNKGLEVMEAGWLFHVPLSQIQVVVHRESLIHSMVEFADNAILAQLGTADMRLPIQYALTYPERVKGPVQELDLLKTAHLTFYELDKQTFTCFAACLKAMERGGVAPAAVNGANEAAVQLFLQKKISFLQIGDLVCAAMDAQPDVPLLTLDAVLHADAAARNYVLTHV</sequence>
<accession>A0A7G9WKW9</accession>
<proteinExistence type="inferred from homology"/>
<dbReference type="Pfam" id="PF08436">
    <property type="entry name" value="DXP_redisom_C"/>
    <property type="match status" value="1"/>
</dbReference>
<feature type="binding site" evidence="9">
    <location>
        <position position="218"/>
    </location>
    <ligand>
        <name>1-deoxy-D-xylulose 5-phosphate</name>
        <dbReference type="ChEBI" id="CHEBI:57792"/>
    </ligand>
</feature>
<feature type="binding site" evidence="9">
    <location>
        <position position="209"/>
    </location>
    <ligand>
        <name>1-deoxy-D-xylulose 5-phosphate</name>
        <dbReference type="ChEBI" id="CHEBI:57792"/>
    </ligand>
</feature>
<evidence type="ECO:0000256" key="5">
    <source>
        <dbReference type="ARBA" id="ARBA00023002"/>
    </source>
</evidence>
<feature type="binding site" evidence="9">
    <location>
        <position position="202"/>
    </location>
    <ligand>
        <name>NADPH</name>
        <dbReference type="ChEBI" id="CHEBI:57783"/>
    </ligand>
</feature>
<dbReference type="InterPro" id="IPR036291">
    <property type="entry name" value="NAD(P)-bd_dom_sf"/>
</dbReference>
<dbReference type="GO" id="GO:0016853">
    <property type="term" value="F:isomerase activity"/>
    <property type="evidence" value="ECO:0007669"/>
    <property type="project" value="UniProtKB-KW"/>
</dbReference>
<comment type="function">
    <text evidence="9">Catalyzes the NADPH-dependent rearrangement and reduction of 1-deoxy-D-xylulose-5-phosphate (DXP) to 2-C-methyl-D-erythritol 4-phosphate (MEP).</text>
</comment>
<feature type="binding site" evidence="9">
    <location>
        <position position="12"/>
    </location>
    <ligand>
        <name>NADPH</name>
        <dbReference type="ChEBI" id="CHEBI:57783"/>
    </ligand>
</feature>
<feature type="binding site" evidence="9">
    <location>
        <position position="173"/>
    </location>
    <ligand>
        <name>1-deoxy-D-xylulose 5-phosphate</name>
        <dbReference type="ChEBI" id="CHEBI:57792"/>
    </ligand>
</feature>
<dbReference type="PANTHER" id="PTHR30525">
    <property type="entry name" value="1-DEOXY-D-XYLULOSE 5-PHOSPHATE REDUCTOISOMERASE"/>
    <property type="match status" value="1"/>
</dbReference>
<comment type="catalytic activity">
    <reaction evidence="8">
        <text>2-C-methyl-D-erythritol 4-phosphate + NADP(+) = 1-deoxy-D-xylulose 5-phosphate + NADPH + H(+)</text>
        <dbReference type="Rhea" id="RHEA:13717"/>
        <dbReference type="ChEBI" id="CHEBI:15378"/>
        <dbReference type="ChEBI" id="CHEBI:57783"/>
        <dbReference type="ChEBI" id="CHEBI:57792"/>
        <dbReference type="ChEBI" id="CHEBI:58262"/>
        <dbReference type="ChEBI" id="CHEBI:58349"/>
        <dbReference type="EC" id="1.1.1.267"/>
    </reaction>
    <physiologicalReaction direction="right-to-left" evidence="8">
        <dbReference type="Rhea" id="RHEA:13719"/>
    </physiologicalReaction>
</comment>
<protein>
    <recommendedName>
        <fullName evidence="9">1-deoxy-D-xylulose 5-phosphate reductoisomerase</fullName>
        <shortName evidence="9">DXP reductoisomerase</shortName>
        <ecNumber evidence="9">1.1.1.267</ecNumber>
    </recommendedName>
    <alternativeName>
        <fullName evidence="9">1-deoxyxylulose-5-phosphate reductoisomerase</fullName>
    </alternativeName>
    <alternativeName>
        <fullName evidence="9">2-C-methyl-D-erythritol 4-phosphate synthase</fullName>
    </alternativeName>
</protein>
<keyword evidence="5 9" id="KW-0560">Oxidoreductase</keyword>
<dbReference type="Gene3D" id="1.10.1740.10">
    <property type="match status" value="1"/>
</dbReference>
<keyword evidence="4 9" id="KW-0521">NADP</keyword>
<evidence type="ECO:0000256" key="8">
    <source>
        <dbReference type="ARBA" id="ARBA00048543"/>
    </source>
</evidence>
<feature type="domain" description="1-deoxy-D-xylulose 5-phosphate reductoisomerase C-terminal" evidence="11">
    <location>
        <begin position="143"/>
        <end position="226"/>
    </location>
</feature>
<feature type="domain" description="DXP reductoisomerase C-terminal" evidence="12">
    <location>
        <begin position="258"/>
        <end position="375"/>
    </location>
</feature>
<feature type="binding site" evidence="9">
    <location>
        <position position="147"/>
    </location>
    <ligand>
        <name>Mn(2+)</name>
        <dbReference type="ChEBI" id="CHEBI:29035"/>
    </ligand>
</feature>
<feature type="binding site" evidence="9">
    <location>
        <position position="11"/>
    </location>
    <ligand>
        <name>NADPH</name>
        <dbReference type="ChEBI" id="CHEBI:57783"/>
    </ligand>
</feature>
<dbReference type="Gene3D" id="3.40.50.720">
    <property type="entry name" value="NAD(P)-binding Rossmann-like Domain"/>
    <property type="match status" value="1"/>
</dbReference>
<dbReference type="SUPFAM" id="SSF51735">
    <property type="entry name" value="NAD(P)-binding Rossmann-fold domains"/>
    <property type="match status" value="1"/>
</dbReference>
<evidence type="ECO:0000256" key="3">
    <source>
        <dbReference type="ARBA" id="ARBA00022723"/>
    </source>
</evidence>
<feature type="binding site" evidence="9">
    <location>
        <position position="14"/>
    </location>
    <ligand>
        <name>NADPH</name>
        <dbReference type="ChEBI" id="CHEBI:57783"/>
    </ligand>
</feature>
<keyword evidence="13" id="KW-0413">Isomerase</keyword>
<keyword evidence="9" id="KW-0460">Magnesium</keyword>
<evidence type="ECO:0000256" key="1">
    <source>
        <dbReference type="ARBA" id="ARBA00005094"/>
    </source>
</evidence>
<comment type="caution">
    <text evidence="9">Lacks conserved residue(s) required for the propagation of feature annotation.</text>
</comment>
<keyword evidence="3 9" id="KW-0479">Metal-binding</keyword>
<feature type="binding site" evidence="9">
    <location>
        <position position="13"/>
    </location>
    <ligand>
        <name>NADPH</name>
        <dbReference type="ChEBI" id="CHEBI:57783"/>
    </ligand>
</feature>
<keyword evidence="14" id="KW-1185">Reference proteome</keyword>
<dbReference type="RefSeq" id="WP_212508397.1">
    <property type="nucleotide sequence ID" value="NZ_CP060696.1"/>
</dbReference>
<feature type="binding site" evidence="9">
    <location>
        <position position="148"/>
    </location>
    <ligand>
        <name>1-deoxy-D-xylulose 5-phosphate</name>
        <dbReference type="ChEBI" id="CHEBI:57792"/>
    </ligand>
</feature>
<feature type="binding site" evidence="9">
    <location>
        <position position="196"/>
    </location>
    <ligand>
        <name>1-deoxy-D-xylulose 5-phosphate</name>
        <dbReference type="ChEBI" id="CHEBI:57792"/>
    </ligand>
</feature>
<dbReference type="SUPFAM" id="SSF55347">
    <property type="entry name" value="Glyceraldehyde-3-phosphate dehydrogenase-like, C-terminal domain"/>
    <property type="match status" value="1"/>
</dbReference>
<dbReference type="InterPro" id="IPR013512">
    <property type="entry name" value="DXP_reductoisomerase_N"/>
</dbReference>
<feature type="binding site" evidence="9">
    <location>
        <position position="122"/>
    </location>
    <ligand>
        <name>1-deoxy-D-xylulose 5-phosphate</name>
        <dbReference type="ChEBI" id="CHEBI:57792"/>
    </ligand>
</feature>
<dbReference type="GO" id="GO:0070402">
    <property type="term" value="F:NADPH binding"/>
    <property type="evidence" value="ECO:0007669"/>
    <property type="project" value="InterPro"/>
</dbReference>
<evidence type="ECO:0000259" key="11">
    <source>
        <dbReference type="Pfam" id="PF08436"/>
    </source>
</evidence>
<dbReference type="Pfam" id="PF13288">
    <property type="entry name" value="DXPR_C"/>
    <property type="match status" value="1"/>
</dbReference>
<feature type="domain" description="1-deoxy-D-xylulose 5-phosphate reductoisomerase N-terminal" evidence="10">
    <location>
        <begin position="5"/>
        <end position="129"/>
    </location>
</feature>
<gene>
    <name evidence="9" type="primary">dxr</name>
    <name evidence="13" type="ORF">H6X83_06965</name>
</gene>
<dbReference type="HAMAP" id="MF_00183">
    <property type="entry name" value="DXP_reductoisom"/>
    <property type="match status" value="1"/>
</dbReference>
<dbReference type="GO" id="GO:0030604">
    <property type="term" value="F:1-deoxy-D-xylulose-5-phosphate reductoisomerase activity"/>
    <property type="evidence" value="ECO:0007669"/>
    <property type="project" value="UniProtKB-UniRule"/>
</dbReference>
<feature type="binding site" evidence="9">
    <location>
        <position position="121"/>
    </location>
    <ligand>
        <name>NADPH</name>
        <dbReference type="ChEBI" id="CHEBI:57783"/>
    </ligand>
</feature>
<dbReference type="EMBL" id="CP060696">
    <property type="protein sequence ID" value="QNO19331.1"/>
    <property type="molecule type" value="Genomic_DNA"/>
</dbReference>
<evidence type="ECO:0000256" key="4">
    <source>
        <dbReference type="ARBA" id="ARBA00022857"/>
    </source>
</evidence>
<dbReference type="UniPathway" id="UPA00056">
    <property type="reaction ID" value="UER00092"/>
</dbReference>
<dbReference type="FunFam" id="3.40.50.720:FF:000045">
    <property type="entry name" value="1-deoxy-D-xylulose 5-phosphate reductoisomerase"/>
    <property type="match status" value="1"/>
</dbReference>
<feature type="binding site" evidence="9">
    <location>
        <position position="123"/>
    </location>
    <ligand>
        <name>NADPH</name>
        <dbReference type="ChEBI" id="CHEBI:57783"/>
    </ligand>
</feature>
<dbReference type="EC" id="1.1.1.267" evidence="9"/>
<dbReference type="InterPro" id="IPR036169">
    <property type="entry name" value="DXPR_C_sf"/>
</dbReference>
<dbReference type="AlphaFoldDB" id="A0A7G9WKW9"/>
<dbReference type="PANTHER" id="PTHR30525:SF0">
    <property type="entry name" value="1-DEOXY-D-XYLULOSE 5-PHOSPHATE REDUCTOISOMERASE, CHLOROPLASTIC"/>
    <property type="match status" value="1"/>
</dbReference>
<evidence type="ECO:0000313" key="14">
    <source>
        <dbReference type="Proteomes" id="UP000516046"/>
    </source>
</evidence>
<dbReference type="NCBIfam" id="TIGR00243">
    <property type="entry name" value="Dxr"/>
    <property type="match status" value="1"/>
</dbReference>
<evidence type="ECO:0000259" key="12">
    <source>
        <dbReference type="Pfam" id="PF13288"/>
    </source>
</evidence>
<comment type="pathway">
    <text evidence="1 9">Isoprenoid biosynthesis; isopentenyl diphosphate biosynthesis via DXP pathway; isopentenyl diphosphate from 1-deoxy-D-xylulose 5-phosphate: step 1/6.</text>
</comment>
<evidence type="ECO:0000259" key="10">
    <source>
        <dbReference type="Pfam" id="PF02670"/>
    </source>
</evidence>
<name>A0A7G9WKW9_9FIRM</name>
<evidence type="ECO:0000256" key="6">
    <source>
        <dbReference type="ARBA" id="ARBA00023211"/>
    </source>
</evidence>
<evidence type="ECO:0000313" key="13">
    <source>
        <dbReference type="EMBL" id="QNO19331.1"/>
    </source>
</evidence>
<evidence type="ECO:0000256" key="9">
    <source>
        <dbReference type="HAMAP-Rule" id="MF_00183"/>
    </source>
</evidence>
<evidence type="ECO:0000256" key="7">
    <source>
        <dbReference type="ARBA" id="ARBA00023229"/>
    </source>
</evidence>
<feature type="binding site" evidence="9">
    <location>
        <position position="149"/>
    </location>
    <ligand>
        <name>Mn(2+)</name>
        <dbReference type="ChEBI" id="CHEBI:29035"/>
    </ligand>
</feature>
<feature type="binding site" evidence="9">
    <location>
        <position position="214"/>
    </location>
    <ligand>
        <name>1-deoxy-D-xylulose 5-phosphate</name>
        <dbReference type="ChEBI" id="CHEBI:57792"/>
    </ligand>
</feature>
<dbReference type="Proteomes" id="UP000516046">
    <property type="component" value="Chromosome"/>
</dbReference>
<dbReference type="PIRSF" id="PIRSF006205">
    <property type="entry name" value="Dxp_reductismrs"/>
    <property type="match status" value="1"/>
</dbReference>
<reference evidence="13 14" key="1">
    <citation type="submission" date="2020-08" db="EMBL/GenBank/DDBJ databases">
        <authorList>
            <person name="Ren C."/>
            <person name="Gu Y."/>
            <person name="Xu Y."/>
        </authorList>
    </citation>
    <scope>NUCLEOTIDE SEQUENCE [LARGE SCALE GENOMIC DNA]</scope>
    <source>
        <strain evidence="13 14">LBM18003</strain>
    </source>
</reference>
<dbReference type="NCBIfam" id="NF009114">
    <property type="entry name" value="PRK12464.1"/>
    <property type="match status" value="1"/>
</dbReference>
<feature type="binding site" evidence="9">
    <location>
        <position position="37"/>
    </location>
    <ligand>
        <name>NADPH</name>
        <dbReference type="ChEBI" id="CHEBI:57783"/>
    </ligand>
</feature>
<dbReference type="Pfam" id="PF02670">
    <property type="entry name" value="DXP_reductoisom"/>
    <property type="match status" value="1"/>
</dbReference>
<dbReference type="GO" id="GO:0051484">
    <property type="term" value="P:isopentenyl diphosphate biosynthetic process, methylerythritol 4-phosphate pathway involved in terpenoid biosynthetic process"/>
    <property type="evidence" value="ECO:0007669"/>
    <property type="project" value="TreeGrafter"/>
</dbReference>
<feature type="binding site" evidence="9">
    <location>
        <position position="215"/>
    </location>
    <ligand>
        <name>1-deoxy-D-xylulose 5-phosphate</name>
        <dbReference type="ChEBI" id="CHEBI:57792"/>
    </ligand>
</feature>
<comment type="similarity">
    <text evidence="2 9">Belongs to the DXR family.</text>
</comment>
<evidence type="ECO:0000256" key="2">
    <source>
        <dbReference type="ARBA" id="ARBA00006825"/>
    </source>
</evidence>
<keyword evidence="6 9" id="KW-0464">Manganese</keyword>
<comment type="cofactor">
    <cofactor evidence="9">
        <name>Mg(2+)</name>
        <dbReference type="ChEBI" id="CHEBI:18420"/>
    </cofactor>
    <cofactor evidence="9">
        <name>Mn(2+)</name>
        <dbReference type="ChEBI" id="CHEBI:29035"/>
    </cofactor>
</comment>
<feature type="binding site" evidence="9">
    <location>
        <position position="149"/>
    </location>
    <ligand>
        <name>1-deoxy-D-xylulose 5-phosphate</name>
        <dbReference type="ChEBI" id="CHEBI:57792"/>
    </ligand>
</feature>
<dbReference type="InterPro" id="IPR013644">
    <property type="entry name" value="DXP_reductoisomerase_C"/>
</dbReference>
<dbReference type="InterPro" id="IPR003821">
    <property type="entry name" value="DXP_reductoisomerase"/>
</dbReference>
<dbReference type="SUPFAM" id="SSF69055">
    <property type="entry name" value="1-deoxy-D-xylulose-5-phosphate reductoisomerase, C-terminal domain"/>
    <property type="match status" value="1"/>
</dbReference>
<dbReference type="GO" id="GO:0030145">
    <property type="term" value="F:manganese ion binding"/>
    <property type="evidence" value="ECO:0007669"/>
    <property type="project" value="TreeGrafter"/>
</dbReference>
<dbReference type="KEGG" id="caml:H6X83_06965"/>
<keyword evidence="7 9" id="KW-0414">Isoprene biosynthesis</keyword>
<dbReference type="InterPro" id="IPR026877">
    <property type="entry name" value="DXPR_C"/>
</dbReference>